<dbReference type="Proteomes" id="UP000332933">
    <property type="component" value="Unassembled WGS sequence"/>
</dbReference>
<evidence type="ECO:0000313" key="3">
    <source>
        <dbReference type="EMBL" id="VFT90222.1"/>
    </source>
</evidence>
<dbReference type="EMBL" id="VJMH01005448">
    <property type="protein sequence ID" value="KAF0695863.1"/>
    <property type="molecule type" value="Genomic_DNA"/>
</dbReference>
<reference evidence="2" key="2">
    <citation type="submission" date="2019-06" db="EMBL/GenBank/DDBJ databases">
        <title>Genomics analysis of Aphanomyces spp. identifies a new class of oomycete effector associated with host adaptation.</title>
        <authorList>
            <person name="Gaulin E."/>
        </authorList>
    </citation>
    <scope>NUCLEOTIDE SEQUENCE</scope>
    <source>
        <strain evidence="2">CBS 578.67</strain>
    </source>
</reference>
<organism evidence="3 4">
    <name type="scientific">Aphanomyces stellatus</name>
    <dbReference type="NCBI Taxonomy" id="120398"/>
    <lineage>
        <taxon>Eukaryota</taxon>
        <taxon>Sar</taxon>
        <taxon>Stramenopiles</taxon>
        <taxon>Oomycota</taxon>
        <taxon>Saprolegniomycetes</taxon>
        <taxon>Saprolegniales</taxon>
        <taxon>Verrucalvaceae</taxon>
        <taxon>Aphanomyces</taxon>
    </lineage>
</organism>
<reference evidence="3 4" key="1">
    <citation type="submission" date="2019-03" db="EMBL/GenBank/DDBJ databases">
        <authorList>
            <person name="Gaulin E."/>
            <person name="Dumas B."/>
        </authorList>
    </citation>
    <scope>NUCLEOTIDE SEQUENCE [LARGE SCALE GENOMIC DNA]</scope>
    <source>
        <strain evidence="3">CBS 568.67</strain>
    </source>
</reference>
<dbReference type="EMBL" id="CAADRA010005469">
    <property type="protein sequence ID" value="VFT90222.1"/>
    <property type="molecule type" value="Genomic_DNA"/>
</dbReference>
<proteinExistence type="predicted"/>
<dbReference type="OrthoDB" id="58701at2759"/>
<feature type="domain" description="LEM" evidence="1">
    <location>
        <begin position="73"/>
        <end position="117"/>
    </location>
</feature>
<gene>
    <name evidence="3" type="primary">Aste57867_13383</name>
    <name evidence="2" type="ORF">As57867_013333</name>
    <name evidence="3" type="ORF">ASTE57867_13383</name>
</gene>
<evidence type="ECO:0000259" key="1">
    <source>
        <dbReference type="PROSITE" id="PS50954"/>
    </source>
</evidence>
<protein>
    <submittedName>
        <fullName evidence="3">Aste57867_13383 protein</fullName>
    </submittedName>
</protein>
<evidence type="ECO:0000313" key="2">
    <source>
        <dbReference type="EMBL" id="KAF0695863.1"/>
    </source>
</evidence>
<dbReference type="InterPro" id="IPR003887">
    <property type="entry name" value="LEM_dom"/>
</dbReference>
<evidence type="ECO:0000313" key="4">
    <source>
        <dbReference type="Proteomes" id="UP000332933"/>
    </source>
</evidence>
<keyword evidence="4" id="KW-1185">Reference proteome</keyword>
<dbReference type="AlphaFoldDB" id="A0A485KY81"/>
<dbReference type="PROSITE" id="PS50954">
    <property type="entry name" value="LEM"/>
    <property type="match status" value="1"/>
</dbReference>
<accession>A0A485KY81</accession>
<sequence>MTARSWTDVWAASVKQARHEATNTGLRLWNGLGQAKARMLQPTLFASALTVDSVATHLHLDPLAPLDMDCQFLQMVDAMTDAELAERLSQFGICTPPSSAATRNIVVQILFNVKEDAFWRIHYSIHPNAHRVRPWLAKHQCVRDMLLRVELMVAELKGALDDSDRMLRNIEKSFLELDATVRQHKAMEGSYLFQPMSTHLTHDIDGMDHLLHASMDRYYPERIIECLDRLLHADGAVGTSNADCASLDHVTEKERVHALEEYVAIYFRNLEAEMLQEETTIVVRWLNLPHHAHQIIASTLPPDAAVHVYPRRRPWS</sequence>
<name>A0A485KY81_9STRA</name>